<dbReference type="GO" id="GO:0016887">
    <property type="term" value="F:ATP hydrolysis activity"/>
    <property type="evidence" value="ECO:0007669"/>
    <property type="project" value="InterPro"/>
</dbReference>
<dbReference type="PROSITE" id="PS50893">
    <property type="entry name" value="ABC_TRANSPORTER_2"/>
    <property type="match status" value="1"/>
</dbReference>
<dbReference type="Pfam" id="PF00005">
    <property type="entry name" value="ABC_tran"/>
    <property type="match status" value="1"/>
</dbReference>
<evidence type="ECO:0000256" key="6">
    <source>
        <dbReference type="ARBA" id="ARBA00022840"/>
    </source>
</evidence>
<dbReference type="GO" id="GO:0005524">
    <property type="term" value="F:ATP binding"/>
    <property type="evidence" value="ECO:0007669"/>
    <property type="project" value="UniProtKB-KW"/>
</dbReference>
<evidence type="ECO:0000259" key="10">
    <source>
        <dbReference type="PROSITE" id="PS50893"/>
    </source>
</evidence>
<organism evidence="11 12">
    <name type="scientific">Punica granatum</name>
    <name type="common">Pomegranate</name>
    <dbReference type="NCBI Taxonomy" id="22663"/>
    <lineage>
        <taxon>Eukaryota</taxon>
        <taxon>Viridiplantae</taxon>
        <taxon>Streptophyta</taxon>
        <taxon>Embryophyta</taxon>
        <taxon>Tracheophyta</taxon>
        <taxon>Spermatophyta</taxon>
        <taxon>Magnoliopsida</taxon>
        <taxon>eudicotyledons</taxon>
        <taxon>Gunneridae</taxon>
        <taxon>Pentapetalae</taxon>
        <taxon>rosids</taxon>
        <taxon>malvids</taxon>
        <taxon>Myrtales</taxon>
        <taxon>Lythraceae</taxon>
        <taxon>Punica</taxon>
    </lineage>
</organism>
<dbReference type="InterPro" id="IPR043926">
    <property type="entry name" value="ABCG_dom"/>
</dbReference>
<name>A0A6P8CI18_PUNGR</name>
<dbReference type="PANTHER" id="PTHR48042:SF1">
    <property type="entry name" value="ABC TRANSPORTER G FAMILY MEMBER 11-LIKE"/>
    <property type="match status" value="1"/>
</dbReference>
<evidence type="ECO:0000256" key="7">
    <source>
        <dbReference type="ARBA" id="ARBA00022989"/>
    </source>
</evidence>
<comment type="subcellular location">
    <subcellularLocation>
        <location evidence="1">Membrane</location>
        <topology evidence="1">Multi-pass membrane protein</topology>
    </subcellularLocation>
</comment>
<evidence type="ECO:0000313" key="12">
    <source>
        <dbReference type="RefSeq" id="XP_031382835.1"/>
    </source>
</evidence>
<dbReference type="InterPro" id="IPR013525">
    <property type="entry name" value="ABC2_TM"/>
</dbReference>
<dbReference type="FunFam" id="3.40.50.300:FF:001533">
    <property type="entry name" value="ABC transporter G family member 11"/>
    <property type="match status" value="1"/>
</dbReference>
<feature type="transmembrane region" description="Helical" evidence="9">
    <location>
        <begin position="466"/>
        <end position="486"/>
    </location>
</feature>
<evidence type="ECO:0000313" key="11">
    <source>
        <dbReference type="Proteomes" id="UP000515151"/>
    </source>
</evidence>
<keyword evidence="7 9" id="KW-1133">Transmembrane helix</keyword>
<dbReference type="OrthoDB" id="66620at2759"/>
<feature type="transmembrane region" description="Helical" evidence="9">
    <location>
        <begin position="570"/>
        <end position="591"/>
    </location>
</feature>
<dbReference type="GO" id="GO:0016020">
    <property type="term" value="C:membrane"/>
    <property type="evidence" value="ECO:0007669"/>
    <property type="project" value="UniProtKB-SubCell"/>
</dbReference>
<dbReference type="PANTHER" id="PTHR48042">
    <property type="entry name" value="ABC TRANSPORTER G FAMILY MEMBER 11"/>
    <property type="match status" value="1"/>
</dbReference>
<dbReference type="InterPro" id="IPR027417">
    <property type="entry name" value="P-loop_NTPase"/>
</dbReference>
<accession>A0A6P8CI18</accession>
<dbReference type="Proteomes" id="UP000515151">
    <property type="component" value="Chromosome 2"/>
</dbReference>
<dbReference type="SMART" id="SM00382">
    <property type="entry name" value="AAA"/>
    <property type="match status" value="1"/>
</dbReference>
<evidence type="ECO:0000256" key="5">
    <source>
        <dbReference type="ARBA" id="ARBA00022741"/>
    </source>
</evidence>
<feature type="transmembrane region" description="Helical" evidence="9">
    <location>
        <begin position="432"/>
        <end position="451"/>
    </location>
</feature>
<dbReference type="InterPro" id="IPR017871">
    <property type="entry name" value="ABC_transporter-like_CS"/>
</dbReference>
<feature type="transmembrane region" description="Helical" evidence="9">
    <location>
        <begin position="507"/>
        <end position="532"/>
    </location>
</feature>
<feature type="domain" description="ABC transporter" evidence="10">
    <location>
        <begin position="82"/>
        <end position="333"/>
    </location>
</feature>
<dbReference type="SUPFAM" id="SSF52540">
    <property type="entry name" value="P-loop containing nucleoside triphosphate hydrolases"/>
    <property type="match status" value="1"/>
</dbReference>
<evidence type="ECO:0000256" key="3">
    <source>
        <dbReference type="ARBA" id="ARBA00022448"/>
    </source>
</evidence>
<keyword evidence="5" id="KW-0547">Nucleotide-binding</keyword>
<dbReference type="InterPro" id="IPR003439">
    <property type="entry name" value="ABC_transporter-like_ATP-bd"/>
</dbReference>
<dbReference type="Pfam" id="PF01061">
    <property type="entry name" value="ABC2_membrane"/>
    <property type="match status" value="1"/>
</dbReference>
<evidence type="ECO:0000256" key="8">
    <source>
        <dbReference type="ARBA" id="ARBA00023136"/>
    </source>
</evidence>
<feature type="transmembrane region" description="Helical" evidence="9">
    <location>
        <begin position="544"/>
        <end position="563"/>
    </location>
</feature>
<evidence type="ECO:0000256" key="4">
    <source>
        <dbReference type="ARBA" id="ARBA00022692"/>
    </source>
</evidence>
<keyword evidence="6" id="KW-0067">ATP-binding</keyword>
<dbReference type="AlphaFoldDB" id="A0A6P8CI18"/>
<dbReference type="Pfam" id="PF19055">
    <property type="entry name" value="ABC2_membrane_7"/>
    <property type="match status" value="1"/>
</dbReference>
<gene>
    <name evidence="12" type="primary">LOC116196994</name>
</gene>
<sequence>MCRLQSRNLELILQASYISLSLYTSIQMASLLNLMNQDSSRLSLRRSEPSSCLEIESFPEAQRKEYPGHDDHDLNIRNGVYITWEDLWVTVPNVGGASDKPILQGLTGYARPGELLAIMGPSGCGKTTLLDALAGRLSMKINKTGDILINGQKQALAYGTSAYVTQDETLVTTLTVREAIHYSAQLQLPASMSNAEKRERADGTIREMGLKDAMDTIIGSSWGPVGKGLSSGQKRRVSICLEILTHPKLLFLDESTSGLDSAASYYVMKRIAALNHKSDGIRRTIIASIHQPSTEVFQLFDYLCLLSCGKAIYFGPASSANEFFASAGFPCPILQNPSDHFLKTINKDFAMDVEEGLEVSVEEAIETLRRLYRSSPYYLEVVRQVAEICKQGAKGHGRLKVEEQGSKASFLTQCSVLTRRSSVNMYRDKGYYMFRGVIYLAIALSMGTQYYKVGFAYESIQARGSLIMFISAFLNYMAVGGFPSFVEDMKVYIGERLNGHYRTSAFVVANAISSIPYILFLSVVSGTIIYYLTGMHEGIGCFLYFLWLLFTSMMAVEGMMMVIASIVPNFLMGIIAATGVQGLMILGAGIYRLPKDIPKPLWKYPIYYIALHRYAYQGLCKNEFEGLEFQIQLDGAGQHMVGGKQILQDYFQIESYSKWVDLWVLLGMLVFYRLLFFAIIKLNEIVKLKMAALMAGTPKQATQVMESPAA</sequence>
<dbReference type="GeneID" id="116196994"/>
<reference evidence="12" key="2">
    <citation type="submission" date="2025-08" db="UniProtKB">
        <authorList>
            <consortium name="RefSeq"/>
        </authorList>
    </citation>
    <scope>IDENTIFICATION</scope>
    <source>
        <tissue evidence="12">Leaf</tissue>
    </source>
</reference>
<evidence type="ECO:0000256" key="1">
    <source>
        <dbReference type="ARBA" id="ARBA00004141"/>
    </source>
</evidence>
<keyword evidence="8 9" id="KW-0472">Membrane</keyword>
<dbReference type="InterPro" id="IPR052215">
    <property type="entry name" value="Plant_ABCG"/>
</dbReference>
<dbReference type="RefSeq" id="XP_031382835.1">
    <property type="nucleotide sequence ID" value="XM_031526975.1"/>
</dbReference>
<dbReference type="PROSITE" id="PS00211">
    <property type="entry name" value="ABC_TRANSPORTER_1"/>
    <property type="match status" value="1"/>
</dbReference>
<evidence type="ECO:0000256" key="2">
    <source>
        <dbReference type="ARBA" id="ARBA00005814"/>
    </source>
</evidence>
<feature type="transmembrane region" description="Helical" evidence="9">
    <location>
        <begin position="662"/>
        <end position="680"/>
    </location>
</feature>
<dbReference type="GO" id="GO:0140359">
    <property type="term" value="F:ABC-type transporter activity"/>
    <property type="evidence" value="ECO:0007669"/>
    <property type="project" value="InterPro"/>
</dbReference>
<dbReference type="InterPro" id="IPR003593">
    <property type="entry name" value="AAA+_ATPase"/>
</dbReference>
<proteinExistence type="inferred from homology"/>
<evidence type="ECO:0000256" key="9">
    <source>
        <dbReference type="SAM" id="Phobius"/>
    </source>
</evidence>
<protein>
    <submittedName>
        <fullName evidence="12">ABC transporter G family member 11-like</fullName>
    </submittedName>
</protein>
<dbReference type="Gene3D" id="3.40.50.300">
    <property type="entry name" value="P-loop containing nucleotide triphosphate hydrolases"/>
    <property type="match status" value="1"/>
</dbReference>
<reference evidence="11" key="1">
    <citation type="journal article" date="2020" name="Plant Biotechnol. J.">
        <title>The pomegranate (Punica granatum L.) draft genome dissects genetic divergence between soft- and hard-seeded cultivars.</title>
        <authorList>
            <person name="Luo X."/>
            <person name="Li H."/>
            <person name="Wu Z."/>
            <person name="Yao W."/>
            <person name="Zhao P."/>
            <person name="Cao D."/>
            <person name="Yu H."/>
            <person name="Li K."/>
            <person name="Poudel K."/>
            <person name="Zhao D."/>
            <person name="Zhang F."/>
            <person name="Xia X."/>
            <person name="Chen L."/>
            <person name="Wang Q."/>
            <person name="Jing D."/>
            <person name="Cao S."/>
        </authorList>
    </citation>
    <scope>NUCLEOTIDE SEQUENCE [LARGE SCALE GENOMIC DNA]</scope>
    <source>
        <strain evidence="11">cv. Tunisia</strain>
    </source>
</reference>
<comment type="similarity">
    <text evidence="2">Belongs to the ABC transporter superfamily. ABCG family. Eye pigment precursor importer (TC 3.A.1.204) subfamily.</text>
</comment>
<keyword evidence="11" id="KW-1185">Reference proteome</keyword>
<keyword evidence="4 9" id="KW-0812">Transmembrane</keyword>
<keyword evidence="3" id="KW-0813">Transport</keyword>